<dbReference type="Pfam" id="PF21832">
    <property type="entry name" value="DUF6892"/>
    <property type="match status" value="1"/>
</dbReference>
<evidence type="ECO:0000313" key="3">
    <source>
        <dbReference type="Proteomes" id="UP000070678"/>
    </source>
</evidence>
<feature type="domain" description="DUF6892" evidence="1">
    <location>
        <begin position="30"/>
        <end position="164"/>
    </location>
</feature>
<dbReference type="InterPro" id="IPR054187">
    <property type="entry name" value="DUF6892"/>
</dbReference>
<gene>
    <name evidence="2" type="ORF">SORDD15_00538</name>
</gene>
<dbReference type="AlphaFoldDB" id="A0A139P0Z2"/>
<reference evidence="2 3" key="1">
    <citation type="submission" date="2016-01" db="EMBL/GenBank/DDBJ databases">
        <title>Highly variable Streptococcus oralis are common among viridans streptococci isolated from primates.</title>
        <authorList>
            <person name="Denapaite D."/>
            <person name="Rieger M."/>
            <person name="Koendgen S."/>
            <person name="Brueckner R."/>
            <person name="Ochigava I."/>
            <person name="Kappeler P."/>
            <person name="Maetz-Rensing K."/>
            <person name="Leendertz F."/>
            <person name="Hakenbeck R."/>
        </authorList>
    </citation>
    <scope>NUCLEOTIDE SEQUENCE [LARGE SCALE GENOMIC DNA]</scope>
    <source>
        <strain evidence="2 3">DD15</strain>
    </source>
</reference>
<sequence>MRYPLTISYYPEIKHERQKSNPKVVQEKYLRFDNLNFKLAIIQVLMYDLEVLRPAFDIFDFSEEFSELDIDTESTELVEPALEYFKNLQISQKYASLVKEIDMDGGNEIFMNLIPQWDGEDSIFDLNEVSLAELKQFPNLRQATIMSSNFEQVKETFAAVGVDVELV</sequence>
<comment type="caution">
    <text evidence="2">The sequence shown here is derived from an EMBL/GenBank/DDBJ whole genome shotgun (WGS) entry which is preliminary data.</text>
</comment>
<evidence type="ECO:0000259" key="1">
    <source>
        <dbReference type="Pfam" id="PF21832"/>
    </source>
</evidence>
<evidence type="ECO:0000313" key="2">
    <source>
        <dbReference type="EMBL" id="KXT81892.1"/>
    </source>
</evidence>
<organism evidence="2 3">
    <name type="scientific">Streptococcus oralis</name>
    <dbReference type="NCBI Taxonomy" id="1303"/>
    <lineage>
        <taxon>Bacteria</taxon>
        <taxon>Bacillati</taxon>
        <taxon>Bacillota</taxon>
        <taxon>Bacilli</taxon>
        <taxon>Lactobacillales</taxon>
        <taxon>Streptococcaceae</taxon>
        <taxon>Streptococcus</taxon>
    </lineage>
</organism>
<protein>
    <recommendedName>
        <fullName evidence="1">DUF6892 domain-containing protein</fullName>
    </recommendedName>
</protein>
<dbReference type="Proteomes" id="UP000070678">
    <property type="component" value="Unassembled WGS sequence"/>
</dbReference>
<name>A0A139P0Z2_STROR</name>
<dbReference type="PATRIC" id="fig|1303.78.peg.570"/>
<proteinExistence type="predicted"/>
<dbReference type="EMBL" id="LQNX01000032">
    <property type="protein sequence ID" value="KXT81892.1"/>
    <property type="molecule type" value="Genomic_DNA"/>
</dbReference>
<accession>A0A139P0Z2</accession>